<dbReference type="PANTHER" id="PTHR36577">
    <property type="entry name" value="DUF521 DOMAIN PROTEIN (AFU_ORTHOLOGUE AFUA_6G00490)"/>
    <property type="match status" value="1"/>
</dbReference>
<keyword evidence="5" id="KW-1185">Reference proteome</keyword>
<gene>
    <name evidence="4" type="ORF">E1263_22675</name>
</gene>
<dbReference type="RefSeq" id="WP_132170577.1">
    <property type="nucleotide sequence ID" value="NZ_SMKX01000069.1"/>
</dbReference>
<evidence type="ECO:0000256" key="2">
    <source>
        <dbReference type="ARBA" id="ARBA00023239"/>
    </source>
</evidence>
<comment type="caution">
    <text evidence="4">The sequence shown here is derived from an EMBL/GenBank/DDBJ whole genome shotgun (WGS) entry which is preliminary data.</text>
</comment>
<reference evidence="4 5" key="1">
    <citation type="submission" date="2019-03" db="EMBL/GenBank/DDBJ databases">
        <title>Draft genome sequences of novel Actinobacteria.</title>
        <authorList>
            <person name="Sahin N."/>
            <person name="Ay H."/>
            <person name="Saygin H."/>
        </authorList>
    </citation>
    <scope>NUCLEOTIDE SEQUENCE [LARGE SCALE GENOMIC DNA]</scope>
    <source>
        <strain evidence="4 5">JCM 13523</strain>
    </source>
</reference>
<dbReference type="AlphaFoldDB" id="A0A4R4ZGB3"/>
<dbReference type="OrthoDB" id="1550274at2"/>
<dbReference type="InterPro" id="IPR007506">
    <property type="entry name" value="PMDh-L-like_dom"/>
</dbReference>
<dbReference type="Pfam" id="PF04412">
    <property type="entry name" value="AcnX"/>
    <property type="match status" value="1"/>
</dbReference>
<sequence>MTDMALTAAEGELRDGAAGPAVALAMRLIIGLARTLGARSLVPITSAHVDGCLHHGQAGLDFAERLVELGGHVVVPTSLNVGSLDLLHPGLVRLAGAERHDARRLMDAYTALGAAPTWTCAPYQDTHRPAFGEHIAWAESNAIAFANSVLGARTDRYGDFVDICAGLTGRAPYAGLHLDENRRARIELDLSLLPAHTLHLDAAWAALGHLTGKLAADRVPLLTGWPEVVPEDHLKAFGAAAASRGGIGLFHIAGTTPEASAQGDAVSEVHRITPAHLRAARDELSSPYPGRLDAISLGTPHLSITEFAELVALVRAGAPMSPTVEVWAATNRTTAAVAESNGWLADLQSAGVRVLVDTCTYVTSVLRPQTRHVMTNSAKWAWYAPVNLGVNVTFGTLADCLASARAGVVTRDESSWH</sequence>
<dbReference type="PANTHER" id="PTHR36577:SF3">
    <property type="entry name" value="DUF521 DOMAIN PROTEIN (AFU_ORTHOLOGUE AFUA_6G00490)"/>
    <property type="match status" value="1"/>
</dbReference>
<organism evidence="4 5">
    <name type="scientific">Kribbella antibiotica</name>
    <dbReference type="NCBI Taxonomy" id="190195"/>
    <lineage>
        <taxon>Bacteria</taxon>
        <taxon>Bacillati</taxon>
        <taxon>Actinomycetota</taxon>
        <taxon>Actinomycetes</taxon>
        <taxon>Propionibacteriales</taxon>
        <taxon>Kribbellaceae</taxon>
        <taxon>Kribbella</taxon>
    </lineage>
</organism>
<protein>
    <submittedName>
        <fullName evidence="4">DUF521 domain-containing protein</fullName>
    </submittedName>
</protein>
<evidence type="ECO:0000256" key="1">
    <source>
        <dbReference type="ARBA" id="ARBA00023004"/>
    </source>
</evidence>
<keyword evidence="2" id="KW-0456">Lyase</keyword>
<proteinExistence type="predicted"/>
<feature type="domain" description="Phosphomevalonate dehydratase large subunit-like" evidence="3">
    <location>
        <begin position="4"/>
        <end position="401"/>
    </location>
</feature>
<evidence type="ECO:0000313" key="5">
    <source>
        <dbReference type="Proteomes" id="UP000295124"/>
    </source>
</evidence>
<evidence type="ECO:0000259" key="3">
    <source>
        <dbReference type="Pfam" id="PF04412"/>
    </source>
</evidence>
<dbReference type="GO" id="GO:0016829">
    <property type="term" value="F:lyase activity"/>
    <property type="evidence" value="ECO:0007669"/>
    <property type="project" value="UniProtKB-KW"/>
</dbReference>
<accession>A0A4R4ZGB3</accession>
<keyword evidence="1" id="KW-0408">Iron</keyword>
<dbReference type="Proteomes" id="UP000295124">
    <property type="component" value="Unassembled WGS sequence"/>
</dbReference>
<evidence type="ECO:0000313" key="4">
    <source>
        <dbReference type="EMBL" id="TDD57638.1"/>
    </source>
</evidence>
<name>A0A4R4ZGB3_9ACTN</name>
<dbReference type="EMBL" id="SMKX01000069">
    <property type="protein sequence ID" value="TDD57638.1"/>
    <property type="molecule type" value="Genomic_DNA"/>
</dbReference>